<organism evidence="4 5">
    <name type="scientific">Microvirga terrae</name>
    <dbReference type="NCBI Taxonomy" id="2740529"/>
    <lineage>
        <taxon>Bacteria</taxon>
        <taxon>Pseudomonadati</taxon>
        <taxon>Pseudomonadota</taxon>
        <taxon>Alphaproteobacteria</taxon>
        <taxon>Hyphomicrobiales</taxon>
        <taxon>Methylobacteriaceae</taxon>
        <taxon>Microvirga</taxon>
    </lineage>
</organism>
<dbReference type="Pfam" id="PF00353">
    <property type="entry name" value="HemolysinCabind"/>
    <property type="match status" value="4"/>
</dbReference>
<evidence type="ECO:0000313" key="5">
    <source>
        <dbReference type="Proteomes" id="UP001017257"/>
    </source>
</evidence>
<dbReference type="SUPFAM" id="SSF51120">
    <property type="entry name" value="beta-Roll"/>
    <property type="match status" value="2"/>
</dbReference>
<dbReference type="SUPFAM" id="SSF49313">
    <property type="entry name" value="Cadherin-like"/>
    <property type="match status" value="1"/>
</dbReference>
<dbReference type="InterPro" id="IPR015919">
    <property type="entry name" value="Cadherin-like_sf"/>
</dbReference>
<gene>
    <name evidence="4" type="ORF">HPT29_019855</name>
</gene>
<dbReference type="PROSITE" id="PS00330">
    <property type="entry name" value="HEMOLYSIN_CALCIUM"/>
    <property type="match status" value="2"/>
</dbReference>
<feature type="domain" description="Cadherin" evidence="3">
    <location>
        <begin position="487"/>
        <end position="591"/>
    </location>
</feature>
<keyword evidence="5" id="KW-1185">Reference proteome</keyword>
<reference evidence="4" key="1">
    <citation type="submission" date="2022-08" db="EMBL/GenBank/DDBJ databases">
        <title>Microvirga terrae sp. nov., isolated from soil.</title>
        <authorList>
            <person name="Kim K.H."/>
            <person name="Seo Y.L."/>
            <person name="Kim J.M."/>
            <person name="Lee J.K."/>
            <person name="Han D.M."/>
            <person name="Jeon C.O."/>
        </authorList>
    </citation>
    <scope>NUCLEOTIDE SEQUENCE</scope>
    <source>
        <strain evidence="4">R24</strain>
    </source>
</reference>
<dbReference type="Gene3D" id="2.150.10.10">
    <property type="entry name" value="Serralysin-like metalloprotease, C-terminal"/>
    <property type="match status" value="1"/>
</dbReference>
<dbReference type="InterPro" id="IPR018511">
    <property type="entry name" value="Hemolysin-typ_Ca-bd_CS"/>
</dbReference>
<evidence type="ECO:0000313" key="4">
    <source>
        <dbReference type="EMBL" id="UVF18722.1"/>
    </source>
</evidence>
<proteinExistence type="predicted"/>
<dbReference type="PRINTS" id="PR00313">
    <property type="entry name" value="CABNDNGRPT"/>
</dbReference>
<dbReference type="PANTHER" id="PTHR38340">
    <property type="entry name" value="S-LAYER PROTEIN"/>
    <property type="match status" value="1"/>
</dbReference>
<dbReference type="PROSITE" id="PS50268">
    <property type="entry name" value="CADHERIN_2"/>
    <property type="match status" value="1"/>
</dbReference>
<dbReference type="PANTHER" id="PTHR38340:SF1">
    <property type="entry name" value="S-LAYER PROTEIN"/>
    <property type="match status" value="1"/>
</dbReference>
<dbReference type="EMBL" id="CP102845">
    <property type="protein sequence ID" value="UVF18722.1"/>
    <property type="molecule type" value="Genomic_DNA"/>
</dbReference>
<dbReference type="InterPro" id="IPR001343">
    <property type="entry name" value="Hemolysn_Ca-bd"/>
</dbReference>
<comment type="subcellular location">
    <subcellularLocation>
        <location evidence="1">Secreted</location>
    </subcellularLocation>
</comment>
<evidence type="ECO:0000259" key="3">
    <source>
        <dbReference type="PROSITE" id="PS50268"/>
    </source>
</evidence>
<dbReference type="Proteomes" id="UP001017257">
    <property type="component" value="Chromosome"/>
</dbReference>
<evidence type="ECO:0000256" key="1">
    <source>
        <dbReference type="ARBA" id="ARBA00004613"/>
    </source>
</evidence>
<name>A0ABY5RPL8_9HYPH</name>
<evidence type="ECO:0000256" key="2">
    <source>
        <dbReference type="ARBA" id="ARBA00022525"/>
    </source>
</evidence>
<dbReference type="Gene3D" id="2.60.40.60">
    <property type="entry name" value="Cadherins"/>
    <property type="match status" value="1"/>
</dbReference>
<dbReference type="RefSeq" id="WP_173948839.1">
    <property type="nucleotide sequence ID" value="NZ_CP102845.1"/>
</dbReference>
<accession>A0ABY5RPL8</accession>
<sequence>MAGPQILNLGFTSILREPGETVFIDRGTDAVVVEGDHPIRFLDVYFGSHEVTDVLGVRTAAGEVEFPDGLETGEKIVVAGVEIGFVSYADQDLLQFEFNDDATAERVQTLVRSLTYTDESTETGFSNTRYLTVALTDSNNLYAQFELTVGDSIQGTAGDDVFMAGEDAIGSGDELDGGAGNDTLSLTGGYYRLDSMNKFTSVETLEGSSTDDLIIIGSEQLEDLRRIDGKGSGAGGDRLFIDGMDVDLTGKTISGFDIHLRSDHAEITVDTFDLAQHVYGYATAADTLILKSGTLTDPERLILHRHGIDTITAGGRTTTHHAPELTAFGEAAIHAERGKLTFLDTGRNAGLSADDGLIRTLSVFLPGADQNDRLGIDASNGISLVGSPSSGQKLFVDGTHIGEFYDNDISISVYFNGNATPERVQKVIQSLTYRNDGEGGAGTRSLFVILDDPGRREKIVQLDIDRAATVPPEPNQRPTDIVLQGSSVLELAANGSKVGDLSATDAPGSTFTFQILKADGTWGTTDGRFTIEGSQLKVANGLLLDYEQARSHTIKIKVTDGGGLSFEKDVVVAVGDVNPENAVGSAGSDSLVGGFGDDVLNGMAGADVLTGGAGNDTYHVDNAGDRVIEMSNGGAADEVVASIGYTLADHVENLTASGRDAISLTGNALSNRIKGNAAGNAISGGKGDDTLFGGAGNDTLAGGDGKDVFVFDTAPAKSGNKDKIIGWNAKHDTIQLENAVFKALKKTGGLSKAYFVKAAKALDGNDHVGYDAKTGNLWYDPNGSKAGGHVVFAHIGAHKAIAANDFLVI</sequence>
<keyword evidence="2" id="KW-0964">Secreted</keyword>
<dbReference type="InterPro" id="IPR011049">
    <property type="entry name" value="Serralysin-like_metalloprot_C"/>
</dbReference>
<dbReference type="InterPro" id="IPR050557">
    <property type="entry name" value="RTX_toxin/Mannuronan_C5-epim"/>
</dbReference>
<dbReference type="SMART" id="SM00112">
    <property type="entry name" value="CA"/>
    <property type="match status" value="1"/>
</dbReference>
<protein>
    <recommendedName>
        <fullName evidence="3">Cadherin domain-containing protein</fullName>
    </recommendedName>
</protein>
<dbReference type="CDD" id="cd11304">
    <property type="entry name" value="Cadherin_repeat"/>
    <property type="match status" value="1"/>
</dbReference>
<dbReference type="InterPro" id="IPR002126">
    <property type="entry name" value="Cadherin-like_dom"/>
</dbReference>